<dbReference type="SUPFAM" id="SSF88946">
    <property type="entry name" value="Sigma2 domain of RNA polymerase sigma factors"/>
    <property type="match status" value="1"/>
</dbReference>
<gene>
    <name evidence="6" type="ORF">HNQ44_000650</name>
</gene>
<dbReference type="EC" id="2.7.7.6" evidence="6"/>
<dbReference type="EMBL" id="JACHHE010000001">
    <property type="protein sequence ID" value="MBB5179228.1"/>
    <property type="molecule type" value="Genomic_DNA"/>
</dbReference>
<dbReference type="SUPFAM" id="SSF88659">
    <property type="entry name" value="Sigma3 and sigma4 domains of RNA polymerase sigma factors"/>
    <property type="match status" value="1"/>
</dbReference>
<proteinExistence type="predicted"/>
<name>A0A7W8FRP7_9BACL</name>
<dbReference type="InterPro" id="IPR007627">
    <property type="entry name" value="RNA_pol_sigma70_r2"/>
</dbReference>
<dbReference type="Proteomes" id="UP000525923">
    <property type="component" value="Unassembled WGS sequence"/>
</dbReference>
<dbReference type="InterPro" id="IPR013325">
    <property type="entry name" value="RNA_pol_sigma_r2"/>
</dbReference>
<evidence type="ECO:0000256" key="3">
    <source>
        <dbReference type="ARBA" id="ARBA00023125"/>
    </source>
</evidence>
<dbReference type="InterPro" id="IPR013324">
    <property type="entry name" value="RNA_pol_sigma_r3/r4-like"/>
</dbReference>
<accession>A0A7W8FRP7</accession>
<dbReference type="GO" id="GO:0006352">
    <property type="term" value="P:DNA-templated transcription initiation"/>
    <property type="evidence" value="ECO:0007669"/>
    <property type="project" value="InterPro"/>
</dbReference>
<evidence type="ECO:0000313" key="7">
    <source>
        <dbReference type="Proteomes" id="UP000525923"/>
    </source>
</evidence>
<dbReference type="PANTHER" id="PTHR30385">
    <property type="entry name" value="SIGMA FACTOR F FLAGELLAR"/>
    <property type="match status" value="1"/>
</dbReference>
<dbReference type="AlphaFoldDB" id="A0A7W8FRP7"/>
<dbReference type="GO" id="GO:0016987">
    <property type="term" value="F:sigma factor activity"/>
    <property type="evidence" value="ECO:0007669"/>
    <property type="project" value="UniProtKB-KW"/>
</dbReference>
<organism evidence="6 7">
    <name type="scientific">Planococcus koreensis</name>
    <dbReference type="NCBI Taxonomy" id="112331"/>
    <lineage>
        <taxon>Bacteria</taxon>
        <taxon>Bacillati</taxon>
        <taxon>Bacillota</taxon>
        <taxon>Bacilli</taxon>
        <taxon>Bacillales</taxon>
        <taxon>Caryophanaceae</taxon>
        <taxon>Planococcus</taxon>
    </lineage>
</organism>
<evidence type="ECO:0000256" key="4">
    <source>
        <dbReference type="ARBA" id="ARBA00023163"/>
    </source>
</evidence>
<keyword evidence="7" id="KW-1185">Reference proteome</keyword>
<evidence type="ECO:0000256" key="1">
    <source>
        <dbReference type="ARBA" id="ARBA00023015"/>
    </source>
</evidence>
<dbReference type="NCBIfam" id="TIGR02937">
    <property type="entry name" value="sigma70-ECF"/>
    <property type="match status" value="1"/>
</dbReference>
<keyword evidence="2" id="KW-0731">Sigma factor</keyword>
<evidence type="ECO:0000259" key="5">
    <source>
        <dbReference type="Pfam" id="PF04542"/>
    </source>
</evidence>
<dbReference type="GO" id="GO:0003899">
    <property type="term" value="F:DNA-directed RNA polymerase activity"/>
    <property type="evidence" value="ECO:0007669"/>
    <property type="project" value="UniProtKB-EC"/>
</dbReference>
<dbReference type="Pfam" id="PF04542">
    <property type="entry name" value="Sigma70_r2"/>
    <property type="match status" value="1"/>
</dbReference>
<comment type="caution">
    <text evidence="6">The sequence shown here is derived from an EMBL/GenBank/DDBJ whole genome shotgun (WGS) entry which is preliminary data.</text>
</comment>
<dbReference type="GO" id="GO:0003677">
    <property type="term" value="F:DNA binding"/>
    <property type="evidence" value="ECO:0007669"/>
    <property type="project" value="UniProtKB-KW"/>
</dbReference>
<dbReference type="InterPro" id="IPR014284">
    <property type="entry name" value="RNA_pol_sigma-70_dom"/>
</dbReference>
<feature type="domain" description="RNA polymerase sigma-70 region 2" evidence="5">
    <location>
        <begin position="9"/>
        <end position="74"/>
    </location>
</feature>
<reference evidence="6 7" key="1">
    <citation type="submission" date="2020-08" db="EMBL/GenBank/DDBJ databases">
        <title>Genomic Encyclopedia of Type Strains, Phase IV (KMG-IV): sequencing the most valuable type-strain genomes for metagenomic binning, comparative biology and taxonomic classification.</title>
        <authorList>
            <person name="Goeker M."/>
        </authorList>
    </citation>
    <scope>NUCLEOTIDE SEQUENCE [LARGE SCALE GENOMIC DNA]</scope>
    <source>
        <strain evidence="6 7">DSM 15895</strain>
    </source>
</reference>
<keyword evidence="1" id="KW-0805">Transcription regulation</keyword>
<dbReference type="GO" id="GO:0000428">
    <property type="term" value="C:DNA-directed RNA polymerase complex"/>
    <property type="evidence" value="ECO:0007669"/>
    <property type="project" value="UniProtKB-KW"/>
</dbReference>
<keyword evidence="6" id="KW-0240">DNA-directed RNA polymerase</keyword>
<dbReference type="OrthoDB" id="9783788at2"/>
<evidence type="ECO:0000313" key="6">
    <source>
        <dbReference type="EMBL" id="MBB5179228.1"/>
    </source>
</evidence>
<dbReference type="Gene3D" id="1.10.1740.10">
    <property type="match status" value="1"/>
</dbReference>
<keyword evidence="6" id="KW-0548">Nucleotidyltransferase</keyword>
<evidence type="ECO:0000256" key="2">
    <source>
        <dbReference type="ARBA" id="ARBA00023082"/>
    </source>
</evidence>
<dbReference type="RefSeq" id="WP_135503963.1">
    <property type="nucleotide sequence ID" value="NZ_JACHHE010000001.1"/>
</dbReference>
<protein>
    <submittedName>
        <fullName evidence="6">DNA-directed RNA polymerase</fullName>
        <ecNumber evidence="6">2.7.7.6</ecNumber>
    </submittedName>
</protein>
<sequence length="161" mass="18787">MDTIEEVLQQYTPMISALIRKLHIYRDFETYRQIGEVALWQAWLRFDETKGDFTPFAYRSIHGAMLDELNRENRFSIRFTLMENPGAEEPANPLLENKLPEWLESIRLSAQEKSLLEDLFINGESIRKLAEQQGLSVSGLKKRKGRALEKIRNAMPDDVYP</sequence>
<keyword evidence="3" id="KW-0238">DNA-binding</keyword>
<keyword evidence="6" id="KW-0808">Transferase</keyword>
<keyword evidence="4" id="KW-0804">Transcription</keyword>